<evidence type="ECO:0000313" key="1">
    <source>
        <dbReference type="EMBL" id="KAK7709561.1"/>
    </source>
</evidence>
<organism evidence="1 2">
    <name type="scientific">Diaporthe eres</name>
    <name type="common">Phomopsis oblonga</name>
    <dbReference type="NCBI Taxonomy" id="83184"/>
    <lineage>
        <taxon>Eukaryota</taxon>
        <taxon>Fungi</taxon>
        <taxon>Dikarya</taxon>
        <taxon>Ascomycota</taxon>
        <taxon>Pezizomycotina</taxon>
        <taxon>Sordariomycetes</taxon>
        <taxon>Sordariomycetidae</taxon>
        <taxon>Diaporthales</taxon>
        <taxon>Diaporthaceae</taxon>
        <taxon>Diaporthe</taxon>
        <taxon>Diaporthe eres species complex</taxon>
    </lineage>
</organism>
<sequence length="303" mass="34517">MSTPLAGPEDVAQVRDLEVREDLKEIYSECLDAQSNLTARINKYLEKSKLPPMSLEADGDWDAVKSHMEKACAVMDTILLKKKKRPGLTGAIRRGFNVLCRNAATGKALVSIIPNDLMITSAVSGGLNVIFFALEQHGIYEESVCNALERLPDILNTNEKYSEIAADDEGIHRLTAKLYARVCEVLDYILRWMMDNVFVSGAKQMLKLNRYAKDLNDKMAEVRLAAQTLEKWANTLLLQSQKNMFNMHLKLGHQLESFEKRLQDRLDELSSQIQRANKLEFVVPMIFNDFKLVLNDEWHRKSV</sequence>
<accession>A0ABR1NP74</accession>
<name>A0ABR1NP74_DIAER</name>
<dbReference type="PANTHER" id="PTHR40619">
    <property type="entry name" value="FUNGAL STAND N-TERMINAL GOODBYE DOMAIN-CONTAINING PROTEIN"/>
    <property type="match status" value="1"/>
</dbReference>
<comment type="caution">
    <text evidence="1">The sequence shown here is derived from an EMBL/GenBank/DDBJ whole genome shotgun (WGS) entry which is preliminary data.</text>
</comment>
<evidence type="ECO:0000313" key="2">
    <source>
        <dbReference type="Proteomes" id="UP001430848"/>
    </source>
</evidence>
<protein>
    <recommendedName>
        <fullName evidence="3">NWD NACHT-NTPase N-terminal domain-containing protein</fullName>
    </recommendedName>
</protein>
<evidence type="ECO:0008006" key="3">
    <source>
        <dbReference type="Google" id="ProtNLM"/>
    </source>
</evidence>
<dbReference type="PANTHER" id="PTHR40619:SF3">
    <property type="entry name" value="FUNGAL STAND N-TERMINAL GOODBYE DOMAIN-CONTAINING PROTEIN"/>
    <property type="match status" value="1"/>
</dbReference>
<proteinExistence type="predicted"/>
<keyword evidence="2" id="KW-1185">Reference proteome</keyword>
<dbReference type="Proteomes" id="UP001430848">
    <property type="component" value="Unassembled WGS sequence"/>
</dbReference>
<reference evidence="1 2" key="1">
    <citation type="submission" date="2024-02" db="EMBL/GenBank/DDBJ databases">
        <title>De novo assembly and annotation of 12 fungi associated with fruit tree decline syndrome in Ontario, Canada.</title>
        <authorList>
            <person name="Sulman M."/>
            <person name="Ellouze W."/>
            <person name="Ilyukhin E."/>
        </authorList>
    </citation>
    <scope>NUCLEOTIDE SEQUENCE [LARGE SCALE GENOMIC DNA]</scope>
    <source>
        <strain evidence="1 2">M169</strain>
    </source>
</reference>
<dbReference type="EMBL" id="JAKNSF020000168">
    <property type="protein sequence ID" value="KAK7709561.1"/>
    <property type="molecule type" value="Genomic_DNA"/>
</dbReference>
<gene>
    <name evidence="1" type="ORF">SLS63_013196</name>
</gene>